<dbReference type="OrthoDB" id="683469at2759"/>
<evidence type="ECO:0000256" key="1">
    <source>
        <dbReference type="SAM" id="MobiDB-lite"/>
    </source>
</evidence>
<protein>
    <submittedName>
        <fullName evidence="2">Uncharacterized protein</fullName>
    </submittedName>
</protein>
<sequence length="422" mass="47409">MCSLFNQVKCIEAGGDGGSMERLVALGETGTQANEDANAFQFDNSNENIDVLMRNDANDDFDDDGHEDPNTSEALHDTPHIPFFTNLVGIDDIVSGRDLYDRRPTWSDVTPEFAKGMIFKDKDAVIRACARQNILAFQLCIEGFKYCPPVIGIDCTFLYGRAQGVTMISDQYAAIMSTVTHEWKIARLGQPAGFHRYCLRHFRSNYHKNFDNVKVKDLIWQAGTAHQVRKFDKSCITTIHIVWYYRITRTLVGNPTHQPTSGYVEIGSTVEIVTHYIAAIHDHVDRAIYLYNRPKSLQDMYTARDMYNRSLHVLREQQRIGQPAVPTAPPPMPPATPVHPPPFTSSSQISSSYVTLTMLLYTYHISSHDMPSSSRPSISGIIPHHTTHCHITSPIAYDQCSSFSPVGDDEEFDGYVDPLLAS</sequence>
<comment type="caution">
    <text evidence="2">The sequence shown here is derived from an EMBL/GenBank/DDBJ whole genome shotgun (WGS) entry which is preliminary data.</text>
</comment>
<feature type="region of interest" description="Disordered" evidence="1">
    <location>
        <begin position="55"/>
        <end position="75"/>
    </location>
</feature>
<dbReference type="AlphaFoldDB" id="A0A7J0EGR4"/>
<gene>
    <name evidence="2" type="ORF">Acr_04g0004120</name>
</gene>
<dbReference type="EMBL" id="BJWL01000004">
    <property type="protein sequence ID" value="GFY85674.1"/>
    <property type="molecule type" value="Genomic_DNA"/>
</dbReference>
<organism evidence="2 3">
    <name type="scientific">Actinidia rufa</name>
    <dbReference type="NCBI Taxonomy" id="165716"/>
    <lineage>
        <taxon>Eukaryota</taxon>
        <taxon>Viridiplantae</taxon>
        <taxon>Streptophyta</taxon>
        <taxon>Embryophyta</taxon>
        <taxon>Tracheophyta</taxon>
        <taxon>Spermatophyta</taxon>
        <taxon>Magnoliopsida</taxon>
        <taxon>eudicotyledons</taxon>
        <taxon>Gunneridae</taxon>
        <taxon>Pentapetalae</taxon>
        <taxon>asterids</taxon>
        <taxon>Ericales</taxon>
        <taxon>Actinidiaceae</taxon>
        <taxon>Actinidia</taxon>
    </lineage>
</organism>
<accession>A0A7J0EGR4</accession>
<evidence type="ECO:0000313" key="3">
    <source>
        <dbReference type="Proteomes" id="UP000585474"/>
    </source>
</evidence>
<evidence type="ECO:0000313" key="2">
    <source>
        <dbReference type="EMBL" id="GFY85674.1"/>
    </source>
</evidence>
<name>A0A7J0EGR4_9ERIC</name>
<keyword evidence="3" id="KW-1185">Reference proteome</keyword>
<proteinExistence type="predicted"/>
<dbReference type="Proteomes" id="UP000585474">
    <property type="component" value="Unassembled WGS sequence"/>
</dbReference>
<reference evidence="2 3" key="1">
    <citation type="submission" date="2019-07" db="EMBL/GenBank/DDBJ databases">
        <title>De Novo Assembly of kiwifruit Actinidia rufa.</title>
        <authorList>
            <person name="Sugita-Konishi S."/>
            <person name="Sato K."/>
            <person name="Mori E."/>
            <person name="Abe Y."/>
            <person name="Kisaki G."/>
            <person name="Hamano K."/>
            <person name="Suezawa K."/>
            <person name="Otani M."/>
            <person name="Fukuda T."/>
            <person name="Manabe T."/>
            <person name="Gomi K."/>
            <person name="Tabuchi M."/>
            <person name="Akimitsu K."/>
            <person name="Kataoka I."/>
        </authorList>
    </citation>
    <scope>NUCLEOTIDE SEQUENCE [LARGE SCALE GENOMIC DNA]</scope>
    <source>
        <strain evidence="3">cv. Fuchu</strain>
    </source>
</reference>